<evidence type="ECO:0000256" key="3">
    <source>
        <dbReference type="ARBA" id="ARBA00022741"/>
    </source>
</evidence>
<keyword evidence="10" id="KW-1185">Reference proteome</keyword>
<dbReference type="GO" id="GO:0046872">
    <property type="term" value="F:metal ion binding"/>
    <property type="evidence" value="ECO:0007669"/>
    <property type="project" value="UniProtKB-KW"/>
</dbReference>
<dbReference type="GO" id="GO:0005525">
    <property type="term" value="F:GTP binding"/>
    <property type="evidence" value="ECO:0007669"/>
    <property type="project" value="UniProtKB-KW"/>
</dbReference>
<keyword evidence="2" id="KW-0479">Metal-binding</keyword>
<evidence type="ECO:0000256" key="7">
    <source>
        <dbReference type="ARBA" id="ARBA00023211"/>
    </source>
</evidence>
<dbReference type="InterPro" id="IPR008225">
    <property type="entry name" value="F420-0_g-glutamyl_ligase"/>
</dbReference>
<dbReference type="EMBL" id="QVTD01000003">
    <property type="protein sequence ID" value="RFU65156.1"/>
    <property type="molecule type" value="Genomic_DNA"/>
</dbReference>
<reference evidence="9 10" key="1">
    <citation type="submission" date="2018-08" db="EMBL/GenBank/DDBJ databases">
        <title>Bacillus chawlae sp. nov., Bacillus glennii sp. nov., and Bacillus saganii sp. nov. Isolated from the Vehicle Assembly Building at Kennedy Space Center where the Viking Spacecraft were Assembled.</title>
        <authorList>
            <person name="Seuylemezian A."/>
            <person name="Vaishampayan P."/>
        </authorList>
    </citation>
    <scope>NUCLEOTIDE SEQUENCE [LARGE SCALE GENOMIC DNA]</scope>
    <source>
        <strain evidence="9 10">V44-8</strain>
    </source>
</reference>
<evidence type="ECO:0000256" key="1">
    <source>
        <dbReference type="ARBA" id="ARBA00022598"/>
    </source>
</evidence>
<comment type="caution">
    <text evidence="9">The sequence shown here is derived from an EMBL/GenBank/DDBJ whole genome shotgun (WGS) entry which is preliminary data.</text>
</comment>
<evidence type="ECO:0000256" key="2">
    <source>
        <dbReference type="ARBA" id="ARBA00022723"/>
    </source>
</evidence>
<evidence type="ECO:0000256" key="5">
    <source>
        <dbReference type="ARBA" id="ARBA00022958"/>
    </source>
</evidence>
<gene>
    <name evidence="9" type="primary">cofE</name>
    <name evidence="9" type="ORF">D0466_04400</name>
</gene>
<dbReference type="NCBIfam" id="TIGR01916">
    <property type="entry name" value="F420_cofE"/>
    <property type="match status" value="1"/>
</dbReference>
<keyword evidence="3" id="KW-0547">Nucleotide-binding</keyword>
<keyword evidence="7" id="KW-0464">Manganese</keyword>
<dbReference type="PANTHER" id="PTHR47917">
    <property type="match status" value="1"/>
</dbReference>
<organism evidence="9 10">
    <name type="scientific">Peribacillus glennii</name>
    <dbReference type="NCBI Taxonomy" id="2303991"/>
    <lineage>
        <taxon>Bacteria</taxon>
        <taxon>Bacillati</taxon>
        <taxon>Bacillota</taxon>
        <taxon>Bacilli</taxon>
        <taxon>Bacillales</taxon>
        <taxon>Bacillaceae</taxon>
        <taxon>Peribacillus</taxon>
    </lineage>
</organism>
<keyword evidence="5" id="KW-0630">Potassium</keyword>
<evidence type="ECO:0000313" key="9">
    <source>
        <dbReference type="EMBL" id="RFU65156.1"/>
    </source>
</evidence>
<protein>
    <submittedName>
        <fullName evidence="9">Coenzyme F420-0:L-glutamate ligase</fullName>
        <ecNumber evidence="9">6.3.2.31</ecNumber>
    </submittedName>
</protein>
<name>A0A372LHR9_9BACI</name>
<evidence type="ECO:0000313" key="10">
    <source>
        <dbReference type="Proteomes" id="UP000262939"/>
    </source>
</evidence>
<keyword evidence="1 9" id="KW-0436">Ligase</keyword>
<dbReference type="SUPFAM" id="SSF144010">
    <property type="entry name" value="CofE-like"/>
    <property type="match status" value="1"/>
</dbReference>
<dbReference type="InterPro" id="IPR002847">
    <property type="entry name" value="F420-0_gamma-glut_ligase-dom"/>
</dbReference>
<dbReference type="AlphaFoldDB" id="A0A372LHR9"/>
<dbReference type="GO" id="GO:0052618">
    <property type="term" value="F:coenzyme F420-0:L-glutamate ligase activity"/>
    <property type="evidence" value="ECO:0007669"/>
    <property type="project" value="UniProtKB-EC"/>
</dbReference>
<sequence>MMNELKMFGIHGLPEVREGDDLAKLIISALEKQGQKLEHKNIVVITSKIVSKAERRLVSVKDIEPSALAIQLSKSSDKTANEIELILRESASPVKITDHVLIMETKHGFICANAGIDRSNIENQDMALLLPEDPDSTAAAIKQELEKHYKAELAVIISDTFGRPWRMGQTNVAIGVSGMPAIKDYTGQSDQYGYTLKATEIAIADQIAAASELVMGKSDGIPIAVIKGYSYPEGNGSSKDLVRPRKMDLFR</sequence>
<dbReference type="Proteomes" id="UP000262939">
    <property type="component" value="Unassembled WGS sequence"/>
</dbReference>
<evidence type="ECO:0000256" key="6">
    <source>
        <dbReference type="ARBA" id="ARBA00023134"/>
    </source>
</evidence>
<evidence type="ECO:0000256" key="4">
    <source>
        <dbReference type="ARBA" id="ARBA00022842"/>
    </source>
</evidence>
<dbReference type="OrthoDB" id="2234378at2"/>
<evidence type="ECO:0000259" key="8">
    <source>
        <dbReference type="Pfam" id="PF01996"/>
    </source>
</evidence>
<feature type="domain" description="Coenzyme F420:L-glutamate ligase-like" evidence="8">
    <location>
        <begin position="13"/>
        <end position="228"/>
    </location>
</feature>
<accession>A0A372LHR9</accession>
<dbReference type="PANTHER" id="PTHR47917:SF1">
    <property type="entry name" value="COENZYME F420:L-GLUTAMATE LIGASE"/>
    <property type="match status" value="1"/>
</dbReference>
<keyword evidence="4" id="KW-0460">Magnesium</keyword>
<dbReference type="Gene3D" id="3.30.1330.100">
    <property type="entry name" value="CofE-like"/>
    <property type="match status" value="1"/>
</dbReference>
<dbReference type="Pfam" id="PF01996">
    <property type="entry name" value="F420_ligase"/>
    <property type="match status" value="1"/>
</dbReference>
<proteinExistence type="predicted"/>
<keyword evidence="6" id="KW-0342">GTP-binding</keyword>
<dbReference type="Gene3D" id="3.90.1660.10">
    <property type="entry name" value="CofE-like domain"/>
    <property type="match status" value="1"/>
</dbReference>
<dbReference type="EC" id="6.3.2.31" evidence="9"/>